<reference evidence="2 3" key="1">
    <citation type="journal article" date="2021" name="bioRxiv">
        <title>The Gossypium anomalum genome as a resource for cotton improvement and evolutionary analysis of hybrid incompatibility.</title>
        <authorList>
            <person name="Grover C.E."/>
            <person name="Yuan D."/>
            <person name="Arick M.A."/>
            <person name="Miller E.R."/>
            <person name="Hu G."/>
            <person name="Peterson D.G."/>
            <person name="Wendel J.F."/>
            <person name="Udall J.A."/>
        </authorList>
    </citation>
    <scope>NUCLEOTIDE SEQUENCE [LARGE SCALE GENOMIC DNA]</scope>
    <source>
        <strain evidence="2">JFW-Udall</strain>
        <tissue evidence="2">Leaf</tissue>
    </source>
</reference>
<dbReference type="Proteomes" id="UP000701853">
    <property type="component" value="Chromosome 11"/>
</dbReference>
<comment type="caution">
    <text evidence="2">The sequence shown here is derived from an EMBL/GenBank/DDBJ whole genome shotgun (WGS) entry which is preliminary data.</text>
</comment>
<dbReference type="InterPro" id="IPR043502">
    <property type="entry name" value="DNA/RNA_pol_sf"/>
</dbReference>
<dbReference type="SUPFAM" id="SSF56672">
    <property type="entry name" value="DNA/RNA polymerases"/>
    <property type="match status" value="1"/>
</dbReference>
<organism evidence="2 3">
    <name type="scientific">Gossypium anomalum</name>
    <dbReference type="NCBI Taxonomy" id="47600"/>
    <lineage>
        <taxon>Eukaryota</taxon>
        <taxon>Viridiplantae</taxon>
        <taxon>Streptophyta</taxon>
        <taxon>Embryophyta</taxon>
        <taxon>Tracheophyta</taxon>
        <taxon>Spermatophyta</taxon>
        <taxon>Magnoliopsida</taxon>
        <taxon>eudicotyledons</taxon>
        <taxon>Gunneridae</taxon>
        <taxon>Pentapetalae</taxon>
        <taxon>rosids</taxon>
        <taxon>malvids</taxon>
        <taxon>Malvales</taxon>
        <taxon>Malvaceae</taxon>
        <taxon>Malvoideae</taxon>
        <taxon>Gossypium</taxon>
    </lineage>
</organism>
<dbReference type="EMBL" id="JAHUZN010000011">
    <property type="protein sequence ID" value="KAG8479578.1"/>
    <property type="molecule type" value="Genomic_DNA"/>
</dbReference>
<accession>A0A8J5Y834</accession>
<dbReference type="PANTHER" id="PTHR11439:SF503">
    <property type="entry name" value="CYSTEINE-RICH RLK (RECEPTOR-LIKE PROTEIN KINASE) 8"/>
    <property type="match status" value="1"/>
</dbReference>
<dbReference type="OrthoDB" id="413760at2759"/>
<dbReference type="PANTHER" id="PTHR11439">
    <property type="entry name" value="GAG-POL-RELATED RETROTRANSPOSON"/>
    <property type="match status" value="1"/>
</dbReference>
<sequence length="462" mass="52671">MEAEMEMIHKNDTWELVDKPVNRKIIGVKWVFRTKNNIDGSLNKHKARLLVKGYSQQQGSVFLNGFLKEEIFIEQPEGFKVAGEEHKVYKLKKALYGLKQAPRAWYDRIDAYLSNLGFEKSISKPTLYVKKAEKETLLIVSLYVDNLLVTGCKGELIEDFKKQIVDVFKMTDLGLMTYFLGMEVNQNEHGIFINQQAFAQKVLSKFNMSKCKHVSTPVALGEKLSSTSEHDRVDEKEYRSLVGCLLYLTATRPDILYAVSLLSRFMHCYNVTYFKAAKRVLRFVKGTLGYGVKFERAKELKLVSYSDSDWAGSVDDMKSTSGYFFTLGSGVFSWSSKKQQTVAQSIAEVEYIADAGAVNQAIWLRKLLYDLNEEQVEATEIKVDNQSAVAIAKNPMFHGKTKHFKIKYHFVREAELSKEINLVHCCSEVQLADILTKPLAATKFEYLNKQIGVCCFVAKEEC</sequence>
<dbReference type="AlphaFoldDB" id="A0A8J5Y834"/>
<name>A0A8J5Y834_9ROSI</name>
<proteinExistence type="predicted"/>
<evidence type="ECO:0000313" key="3">
    <source>
        <dbReference type="Proteomes" id="UP000701853"/>
    </source>
</evidence>
<feature type="domain" description="Reverse transcriptase Ty1/copia-type" evidence="1">
    <location>
        <begin position="60"/>
        <end position="218"/>
    </location>
</feature>
<keyword evidence="3" id="KW-1185">Reference proteome</keyword>
<evidence type="ECO:0000313" key="2">
    <source>
        <dbReference type="EMBL" id="KAG8479578.1"/>
    </source>
</evidence>
<gene>
    <name evidence="2" type="ORF">CXB51_029324</name>
</gene>
<evidence type="ECO:0000259" key="1">
    <source>
        <dbReference type="Pfam" id="PF07727"/>
    </source>
</evidence>
<protein>
    <recommendedName>
        <fullName evidence="1">Reverse transcriptase Ty1/copia-type domain-containing protein</fullName>
    </recommendedName>
</protein>
<dbReference type="CDD" id="cd09272">
    <property type="entry name" value="RNase_HI_RT_Ty1"/>
    <property type="match status" value="1"/>
</dbReference>
<dbReference type="InterPro" id="IPR013103">
    <property type="entry name" value="RVT_2"/>
</dbReference>
<dbReference type="Pfam" id="PF07727">
    <property type="entry name" value="RVT_2"/>
    <property type="match status" value="1"/>
</dbReference>